<dbReference type="EMBL" id="GAIX01009258">
    <property type="protein sequence ID" value="JAA83302.1"/>
    <property type="molecule type" value="Transcribed_RNA"/>
</dbReference>
<dbReference type="AlphaFoldDB" id="S4PV29"/>
<proteinExistence type="predicted"/>
<reference evidence="1" key="1">
    <citation type="journal article" date="2013" name="BMC Genomics">
        <title>Unscrambling butterfly oogenesis.</title>
        <authorList>
            <person name="Carter J.M."/>
            <person name="Baker S.C."/>
            <person name="Pink R."/>
            <person name="Carter D.R."/>
            <person name="Collins A."/>
            <person name="Tomlin J."/>
            <person name="Gibbs M."/>
            <person name="Breuker C.J."/>
        </authorList>
    </citation>
    <scope>NUCLEOTIDE SEQUENCE</scope>
    <source>
        <tissue evidence="1">Ovary</tissue>
    </source>
</reference>
<protein>
    <submittedName>
        <fullName evidence="1">Uncharacterized protein</fullName>
    </submittedName>
</protein>
<reference evidence="1" key="2">
    <citation type="submission" date="2013-05" db="EMBL/GenBank/DDBJ databases">
        <authorList>
            <person name="Carter J.-M."/>
            <person name="Baker S.C."/>
            <person name="Pink R."/>
            <person name="Carter D.R.F."/>
            <person name="Collins A."/>
            <person name="Tomlin J."/>
            <person name="Gibbs M."/>
            <person name="Breuker C.J."/>
        </authorList>
    </citation>
    <scope>NUCLEOTIDE SEQUENCE</scope>
    <source>
        <tissue evidence="1">Ovary</tissue>
    </source>
</reference>
<evidence type="ECO:0000313" key="1">
    <source>
        <dbReference type="EMBL" id="JAA83302.1"/>
    </source>
</evidence>
<sequence>MCGTLVVCRAVRPAGRSAKLPRGAVLFYKCFELNTVLINVHVTCRGPAGALQRALGARRRLHEGVGVVDHEVQRQRAQRGAQLRHEA</sequence>
<accession>S4PV29</accession>
<organism evidence="1">
    <name type="scientific">Pararge aegeria</name>
    <name type="common">speckled wood butterfly</name>
    <dbReference type="NCBI Taxonomy" id="116150"/>
    <lineage>
        <taxon>Eukaryota</taxon>
        <taxon>Metazoa</taxon>
        <taxon>Ecdysozoa</taxon>
        <taxon>Arthropoda</taxon>
        <taxon>Hexapoda</taxon>
        <taxon>Insecta</taxon>
        <taxon>Pterygota</taxon>
        <taxon>Neoptera</taxon>
        <taxon>Endopterygota</taxon>
        <taxon>Lepidoptera</taxon>
        <taxon>Glossata</taxon>
        <taxon>Ditrysia</taxon>
        <taxon>Papilionoidea</taxon>
        <taxon>Nymphalidae</taxon>
        <taxon>Satyrinae</taxon>
        <taxon>Satyrini</taxon>
        <taxon>Parargina</taxon>
        <taxon>Pararge</taxon>
    </lineage>
</organism>
<name>S4PV29_9NEOP</name>
<feature type="non-terminal residue" evidence="1">
    <location>
        <position position="87"/>
    </location>
</feature>